<accession>K5WCB9</accession>
<dbReference type="Proteomes" id="UP000008370">
    <property type="component" value="Unassembled WGS sequence"/>
</dbReference>
<dbReference type="OrthoDB" id="3352285at2759"/>
<keyword evidence="4" id="KW-1185">Reference proteome</keyword>
<feature type="transmembrane region" description="Helical" evidence="2">
    <location>
        <begin position="158"/>
        <end position="179"/>
    </location>
</feature>
<feature type="region of interest" description="Disordered" evidence="1">
    <location>
        <begin position="188"/>
        <end position="284"/>
    </location>
</feature>
<dbReference type="KEGG" id="pco:PHACADRAFT_253899"/>
<organism evidence="3 4">
    <name type="scientific">Phanerochaete carnosa (strain HHB-10118-sp)</name>
    <name type="common">White-rot fungus</name>
    <name type="synonym">Peniophora carnosa</name>
    <dbReference type="NCBI Taxonomy" id="650164"/>
    <lineage>
        <taxon>Eukaryota</taxon>
        <taxon>Fungi</taxon>
        <taxon>Dikarya</taxon>
        <taxon>Basidiomycota</taxon>
        <taxon>Agaricomycotina</taxon>
        <taxon>Agaricomycetes</taxon>
        <taxon>Polyporales</taxon>
        <taxon>Phanerochaetaceae</taxon>
        <taxon>Phanerochaete</taxon>
    </lineage>
</organism>
<feature type="compositionally biased region" description="Basic and acidic residues" evidence="1">
    <location>
        <begin position="248"/>
        <end position="262"/>
    </location>
</feature>
<feature type="transmembrane region" description="Helical" evidence="2">
    <location>
        <begin position="12"/>
        <end position="30"/>
    </location>
</feature>
<keyword evidence="2" id="KW-0812">Transmembrane</keyword>
<dbReference type="GeneID" id="18915908"/>
<keyword evidence="2" id="KW-0472">Membrane</keyword>
<protein>
    <submittedName>
        <fullName evidence="3">Uncharacterized protein</fullName>
    </submittedName>
</protein>
<dbReference type="InParanoid" id="K5WCB9"/>
<dbReference type="EMBL" id="JH930471">
    <property type="protein sequence ID" value="EKM56654.1"/>
    <property type="molecule type" value="Genomic_DNA"/>
</dbReference>
<feature type="compositionally biased region" description="Basic and acidic residues" evidence="1">
    <location>
        <begin position="269"/>
        <end position="284"/>
    </location>
</feature>
<proteinExistence type="predicted"/>
<gene>
    <name evidence="3" type="ORF">PHACADRAFT_253899</name>
</gene>
<evidence type="ECO:0000313" key="4">
    <source>
        <dbReference type="Proteomes" id="UP000008370"/>
    </source>
</evidence>
<dbReference type="AlphaFoldDB" id="K5WCB9"/>
<feature type="transmembrane region" description="Helical" evidence="2">
    <location>
        <begin position="50"/>
        <end position="70"/>
    </location>
</feature>
<name>K5WCB9_PHACS</name>
<evidence type="ECO:0000313" key="3">
    <source>
        <dbReference type="EMBL" id="EKM56654.1"/>
    </source>
</evidence>
<keyword evidence="2" id="KW-1133">Transmembrane helix</keyword>
<evidence type="ECO:0000256" key="2">
    <source>
        <dbReference type="SAM" id="Phobius"/>
    </source>
</evidence>
<sequence length="284" mass="30829">MVSRMYKSNLRPVVVVTGLISAGWTLVGAFQDINVDENHATPKFATLDIVLGSLYMTACVIELFGVVAAVMQTLLLVRLYTFASIVSGLVVVAAGFARTITHFTYKNDLISECTQIAQGEDVTFRFGIWGPSVQDQLSPIEAADFCKDAWSHDSFGEIISLLITIVVSGIFIAIAFAYYRQCLDPTSPANAARTPASQNRVQEPQFPDHYNPPYMAYDAPQQTYAPPPGPPPQFGKTDMYEGGAAGFDRQRDADEDTLKGDDPFADFDGPGHGKLGGESKDALV</sequence>
<dbReference type="HOGENOM" id="CLU_063096_0_0_1"/>
<evidence type="ECO:0000256" key="1">
    <source>
        <dbReference type="SAM" id="MobiDB-lite"/>
    </source>
</evidence>
<feature type="transmembrane region" description="Helical" evidence="2">
    <location>
        <begin position="77"/>
        <end position="97"/>
    </location>
</feature>
<reference evidence="3 4" key="1">
    <citation type="journal article" date="2012" name="BMC Genomics">
        <title>Comparative genomics of the white-rot fungi, Phanerochaete carnosa and P. chrysosporium, to elucidate the genetic basis of the distinct wood types they colonize.</title>
        <authorList>
            <person name="Suzuki H."/>
            <person name="MacDonald J."/>
            <person name="Syed K."/>
            <person name="Salamov A."/>
            <person name="Hori C."/>
            <person name="Aerts A."/>
            <person name="Henrissat B."/>
            <person name="Wiebenga A."/>
            <person name="vanKuyk P.A."/>
            <person name="Barry K."/>
            <person name="Lindquist E."/>
            <person name="LaButti K."/>
            <person name="Lapidus A."/>
            <person name="Lucas S."/>
            <person name="Coutinho P."/>
            <person name="Gong Y."/>
            <person name="Samejima M."/>
            <person name="Mahadevan R."/>
            <person name="Abou-Zaid M."/>
            <person name="de Vries R.P."/>
            <person name="Igarashi K."/>
            <person name="Yadav J.S."/>
            <person name="Grigoriev I.V."/>
            <person name="Master E.R."/>
        </authorList>
    </citation>
    <scope>NUCLEOTIDE SEQUENCE [LARGE SCALE GENOMIC DNA]</scope>
    <source>
        <strain evidence="3 4">HHB-10118-sp</strain>
    </source>
</reference>
<dbReference type="RefSeq" id="XP_007394495.1">
    <property type="nucleotide sequence ID" value="XM_007394433.1"/>
</dbReference>